<dbReference type="InterPro" id="IPR001853">
    <property type="entry name" value="DSBA-like_thioredoxin_dom"/>
</dbReference>
<dbReference type="Pfam" id="PF01323">
    <property type="entry name" value="DSBA"/>
    <property type="match status" value="1"/>
</dbReference>
<dbReference type="InterPro" id="IPR036249">
    <property type="entry name" value="Thioredoxin-like_sf"/>
</dbReference>
<keyword evidence="5" id="KW-1185">Reference proteome</keyword>
<dbReference type="SUPFAM" id="SSF52833">
    <property type="entry name" value="Thioredoxin-like"/>
    <property type="match status" value="1"/>
</dbReference>
<dbReference type="EMBL" id="CP002156">
    <property type="protein sequence ID" value="ADM10009.1"/>
    <property type="molecule type" value="Genomic_DNA"/>
</dbReference>
<keyword evidence="1" id="KW-0732">Signal</keyword>
<dbReference type="PROSITE" id="PS51257">
    <property type="entry name" value="PROKAR_LIPOPROTEIN"/>
    <property type="match status" value="1"/>
</dbReference>
<dbReference type="Gene3D" id="3.40.30.10">
    <property type="entry name" value="Glutaredoxin"/>
    <property type="match status" value="1"/>
</dbReference>
<feature type="domain" description="DSBA-like thioredoxin" evidence="2">
    <location>
        <begin position="111"/>
        <end position="251"/>
    </location>
</feature>
<dbReference type="RefSeq" id="WP_013300983.1">
    <property type="nucleotide sequence ID" value="NC_014414.1"/>
</dbReference>
<dbReference type="eggNOG" id="COG1651">
    <property type="taxonomic scope" value="Bacteria"/>
</dbReference>
<dbReference type="KEGG" id="pbr:PB2503_09784"/>
<gene>
    <name evidence="4" type="ordered locus">PB2503_09784</name>
</gene>
<dbReference type="GO" id="GO:0016491">
    <property type="term" value="F:oxidoreductase activity"/>
    <property type="evidence" value="ECO:0007669"/>
    <property type="project" value="InterPro"/>
</dbReference>
<evidence type="ECO:0000256" key="1">
    <source>
        <dbReference type="SAM" id="SignalP"/>
    </source>
</evidence>
<dbReference type="Pfam" id="PF18312">
    <property type="entry name" value="ScsC_N"/>
    <property type="match status" value="1"/>
</dbReference>
<sequence>MVMLVRPTQPLLAVLGAVVLSASCSAQSPEEADSPSPASQVTVDADFAAKVEAYLLENPEIIIESVERYRIDQERLAAAMAQESARDLVPALLTTQAGHIMPAEGEAEVIVVEFFDYNCGFCRRATDFVFTLKEETPEMTLVLQELPVTHPDSRGSAKVALNYAGTADYVPLHRALMGESGVIDAQRALDIAHSLDLATPSSTGEDGSAATDSFDEPLDQSLSIAEQLGVDGTPAFLIASPDGSFVRTVSGFDPDAVRTAIATALETNG</sequence>
<proteinExistence type="predicted"/>
<organism evidence="4 5">
    <name type="scientific">Parvularcula bermudensis (strain ATCC BAA-594 / HTCC2503 / KCTC 12087)</name>
    <dbReference type="NCBI Taxonomy" id="314260"/>
    <lineage>
        <taxon>Bacteria</taxon>
        <taxon>Pseudomonadati</taxon>
        <taxon>Pseudomonadota</taxon>
        <taxon>Alphaproteobacteria</taxon>
        <taxon>Parvularculales</taxon>
        <taxon>Parvularculaceae</taxon>
        <taxon>Parvularcula</taxon>
    </lineage>
</organism>
<dbReference type="InterPro" id="IPR041205">
    <property type="entry name" value="ScsC_N"/>
</dbReference>
<feature type="chain" id="PRO_5003140668" description="Thioredoxin domain-containing protein" evidence="1">
    <location>
        <begin position="27"/>
        <end position="269"/>
    </location>
</feature>
<dbReference type="OrthoDB" id="9780147at2"/>
<evidence type="ECO:0000259" key="3">
    <source>
        <dbReference type="Pfam" id="PF18312"/>
    </source>
</evidence>
<evidence type="ECO:0008006" key="6">
    <source>
        <dbReference type="Google" id="ProtNLM"/>
    </source>
</evidence>
<dbReference type="Proteomes" id="UP000001302">
    <property type="component" value="Chromosome"/>
</dbReference>
<reference evidence="5" key="1">
    <citation type="submission" date="2010-08" db="EMBL/GenBank/DDBJ databases">
        <title>Genome sequence of Parvularcula bermudensis HTCC2503.</title>
        <authorList>
            <person name="Kang D.-M."/>
            <person name="Oh H.-M."/>
            <person name="Cho J.-C."/>
        </authorList>
    </citation>
    <scope>NUCLEOTIDE SEQUENCE [LARGE SCALE GENOMIC DNA]</scope>
    <source>
        <strain evidence="5">ATCC BAA-594 / HTCC2503 / KCTC 12087</strain>
    </source>
</reference>
<dbReference type="AlphaFoldDB" id="E0TDU3"/>
<name>E0TDU3_PARBH</name>
<evidence type="ECO:0000313" key="4">
    <source>
        <dbReference type="EMBL" id="ADM10009.1"/>
    </source>
</evidence>
<dbReference type="STRING" id="314260.PB2503_09784"/>
<feature type="signal peptide" evidence="1">
    <location>
        <begin position="1"/>
        <end position="26"/>
    </location>
</feature>
<accession>E0TDU3</accession>
<evidence type="ECO:0000313" key="5">
    <source>
        <dbReference type="Proteomes" id="UP000001302"/>
    </source>
</evidence>
<reference evidence="4 5" key="2">
    <citation type="journal article" date="2011" name="J. Bacteriol.">
        <title>Complete genome sequence of strain HTCC2503T of Parvularcula bermudensis, the type species of the order "Parvularculales" in the class Alphaproteobacteria.</title>
        <authorList>
            <person name="Oh H.M."/>
            <person name="Kang I."/>
            <person name="Vergin K.L."/>
            <person name="Kang D."/>
            <person name="Rhee K.H."/>
            <person name="Giovannoni S.J."/>
            <person name="Cho J.C."/>
        </authorList>
    </citation>
    <scope>NUCLEOTIDE SEQUENCE [LARGE SCALE GENOMIC DNA]</scope>
    <source>
        <strain evidence="5">ATCC BAA-594 / HTCC2503 / KCTC 12087</strain>
    </source>
</reference>
<evidence type="ECO:0000259" key="2">
    <source>
        <dbReference type="Pfam" id="PF01323"/>
    </source>
</evidence>
<feature type="domain" description="Copper resistance protein ScsC N-terminal" evidence="3">
    <location>
        <begin position="45"/>
        <end position="74"/>
    </location>
</feature>
<protein>
    <recommendedName>
        <fullName evidence="6">Thioredoxin domain-containing protein</fullName>
    </recommendedName>
</protein>
<dbReference type="HOGENOM" id="CLU_000288_47_4_5"/>